<dbReference type="PANTHER" id="PTHR42938">
    <property type="entry name" value="FORMATE DEHYDROGENASE 1"/>
    <property type="match status" value="1"/>
</dbReference>
<reference evidence="4 5" key="1">
    <citation type="submission" date="2016-10" db="EMBL/GenBank/DDBJ databases">
        <authorList>
            <person name="de Groot N.N."/>
        </authorList>
    </citation>
    <scope>NUCLEOTIDE SEQUENCE [LARGE SCALE GENOMIC DNA]</scope>
    <source>
        <strain evidence="4 5">DSM 21019</strain>
    </source>
</reference>
<dbReference type="GO" id="GO:0051287">
    <property type="term" value="F:NAD binding"/>
    <property type="evidence" value="ECO:0007669"/>
    <property type="project" value="InterPro"/>
</dbReference>
<dbReference type="SUPFAM" id="SSF51735">
    <property type="entry name" value="NAD(P)-binding Rossmann-fold domains"/>
    <property type="match status" value="1"/>
</dbReference>
<dbReference type="RefSeq" id="WP_092980888.1">
    <property type="nucleotide sequence ID" value="NZ_FOYQ01000001.1"/>
</dbReference>
<organism evidence="4 5">
    <name type="scientific">Robiginitalea myxolifaciens</name>
    <dbReference type="NCBI Taxonomy" id="400055"/>
    <lineage>
        <taxon>Bacteria</taxon>
        <taxon>Pseudomonadati</taxon>
        <taxon>Bacteroidota</taxon>
        <taxon>Flavobacteriia</taxon>
        <taxon>Flavobacteriales</taxon>
        <taxon>Flavobacteriaceae</taxon>
        <taxon>Robiginitalea</taxon>
    </lineage>
</organism>
<dbReference type="Pfam" id="PF00389">
    <property type="entry name" value="2-Hacid_dh"/>
    <property type="match status" value="1"/>
</dbReference>
<dbReference type="InterPro" id="IPR036291">
    <property type="entry name" value="NAD(P)-bd_dom_sf"/>
</dbReference>
<gene>
    <name evidence="4" type="ORF">SAMN04490243_0821</name>
</gene>
<dbReference type="Pfam" id="PF02826">
    <property type="entry name" value="2-Hacid_dh_C"/>
    <property type="match status" value="1"/>
</dbReference>
<dbReference type="AlphaFoldDB" id="A0A1I6FWT6"/>
<name>A0A1I6FWT6_9FLAO</name>
<protein>
    <submittedName>
        <fullName evidence="4">D-3-phosphoglycerate dehydrogenase</fullName>
    </submittedName>
</protein>
<evidence type="ECO:0000259" key="3">
    <source>
        <dbReference type="Pfam" id="PF02826"/>
    </source>
</evidence>
<evidence type="ECO:0000259" key="2">
    <source>
        <dbReference type="Pfam" id="PF00389"/>
    </source>
</evidence>
<feature type="domain" description="D-isomer specific 2-hydroxyacid dehydrogenase NAD-binding" evidence="3">
    <location>
        <begin position="109"/>
        <end position="292"/>
    </location>
</feature>
<feature type="domain" description="D-isomer specific 2-hydroxyacid dehydrogenase catalytic" evidence="2">
    <location>
        <begin position="27"/>
        <end position="313"/>
    </location>
</feature>
<dbReference type="EMBL" id="FOYQ01000001">
    <property type="protein sequence ID" value="SFR34368.1"/>
    <property type="molecule type" value="Genomic_DNA"/>
</dbReference>
<dbReference type="InterPro" id="IPR006139">
    <property type="entry name" value="D-isomer_2_OHA_DH_cat_dom"/>
</dbReference>
<evidence type="ECO:0000313" key="5">
    <source>
        <dbReference type="Proteomes" id="UP000199534"/>
    </source>
</evidence>
<dbReference type="STRING" id="400055.SAMN04490243_0821"/>
<dbReference type="SUPFAM" id="SSF52283">
    <property type="entry name" value="Formate/glycerate dehydrogenase catalytic domain-like"/>
    <property type="match status" value="1"/>
</dbReference>
<keyword evidence="5" id="KW-1185">Reference proteome</keyword>
<dbReference type="OrthoDB" id="9777288at2"/>
<evidence type="ECO:0000256" key="1">
    <source>
        <dbReference type="RuleBase" id="RU003719"/>
    </source>
</evidence>
<proteinExistence type="inferred from homology"/>
<dbReference type="CDD" id="cd12179">
    <property type="entry name" value="2-Hacid_dh_14"/>
    <property type="match status" value="1"/>
</dbReference>
<dbReference type="InterPro" id="IPR006140">
    <property type="entry name" value="D-isomer_DH_NAD-bd"/>
</dbReference>
<comment type="similarity">
    <text evidence="1">Belongs to the D-isomer specific 2-hydroxyacid dehydrogenase family.</text>
</comment>
<keyword evidence="1" id="KW-0560">Oxidoreductase</keyword>
<dbReference type="Proteomes" id="UP000199534">
    <property type="component" value="Unassembled WGS sequence"/>
</dbReference>
<dbReference type="GO" id="GO:0016616">
    <property type="term" value="F:oxidoreductase activity, acting on the CH-OH group of donors, NAD or NADP as acceptor"/>
    <property type="evidence" value="ECO:0007669"/>
    <property type="project" value="InterPro"/>
</dbReference>
<dbReference type="PANTHER" id="PTHR42938:SF9">
    <property type="entry name" value="FORMATE DEHYDROGENASE 1"/>
    <property type="match status" value="1"/>
</dbReference>
<sequence>MSETKRVLHLDENHPLLLSGLQELGFQNEERYTGTREDILGIIGNYHGLIIRSRTPVDREFLEAAKKLEFIGRVGAGLENIDLDFAREKGIFLAAAPEGNRNAVGEHSLGMLLSLMNKLHSSDQEVRRGLWQREANRGWELDGRTVGIIGYGNMGKAFARKLRGFDVEVLCYDIQGGVGDEDARQVGIMEFQQRCEVVSLHVPQTPLTTGMVNAEFIDAFQHPFWLINTARGKCVRTEDLVEGLKSGKIRGAGLDVLEYEKTSFESLFAAELPDAFKYLIEAPNVLLSPHIAGWTQESKEKLAQTIVDKIQQHYNP</sequence>
<dbReference type="Gene3D" id="3.40.50.720">
    <property type="entry name" value="NAD(P)-binding Rossmann-like Domain"/>
    <property type="match status" value="2"/>
</dbReference>
<accession>A0A1I6FWT6</accession>
<evidence type="ECO:0000313" key="4">
    <source>
        <dbReference type="EMBL" id="SFR34368.1"/>
    </source>
</evidence>